<keyword evidence="2" id="KW-0732">Signal</keyword>
<evidence type="ECO:0000256" key="1">
    <source>
        <dbReference type="SAM" id="MobiDB-lite"/>
    </source>
</evidence>
<evidence type="ECO:0008006" key="5">
    <source>
        <dbReference type="Google" id="ProtNLM"/>
    </source>
</evidence>
<evidence type="ECO:0000256" key="2">
    <source>
        <dbReference type="SAM" id="SignalP"/>
    </source>
</evidence>
<proteinExistence type="predicted"/>
<feature type="signal peptide" evidence="2">
    <location>
        <begin position="1"/>
        <end position="23"/>
    </location>
</feature>
<accession>A0A8K0V6Q5</accession>
<evidence type="ECO:0000313" key="3">
    <source>
        <dbReference type="EMBL" id="MBL4916388.1"/>
    </source>
</evidence>
<feature type="region of interest" description="Disordered" evidence="1">
    <location>
        <begin position="108"/>
        <end position="128"/>
    </location>
</feature>
<dbReference type="EMBL" id="JAESVN010000001">
    <property type="protein sequence ID" value="MBL4916388.1"/>
    <property type="molecule type" value="Genomic_DNA"/>
</dbReference>
<feature type="chain" id="PRO_5035421148" description="Outer membrane protein beta-barrel domain-containing protein" evidence="2">
    <location>
        <begin position="24"/>
        <end position="128"/>
    </location>
</feature>
<keyword evidence="4" id="KW-1185">Reference proteome</keyword>
<evidence type="ECO:0000313" key="4">
    <source>
        <dbReference type="Proteomes" id="UP000648908"/>
    </source>
</evidence>
<sequence length="128" mass="13321">MPLRPALALLLGLCLPLATPAKADPTVGVGVSILFGGESALGMRIFSDDRRDRAAASVGLDYVFRSQRIRPTLGVAYLMRNAYIGLDMGLDLEQRGVDFSAGLGVTKTTRRTPAAAPPPPATAAAAAN</sequence>
<name>A0A8K0V6Q5_9RHOB</name>
<dbReference type="RefSeq" id="WP_202687047.1">
    <property type="nucleotide sequence ID" value="NZ_JAESVN010000001.1"/>
</dbReference>
<dbReference type="AlphaFoldDB" id="A0A8K0V6Q5"/>
<dbReference type="Proteomes" id="UP000648908">
    <property type="component" value="Unassembled WGS sequence"/>
</dbReference>
<organism evidence="3 4">
    <name type="scientific">Szabonella alba</name>
    <dbReference type="NCBI Taxonomy" id="2804194"/>
    <lineage>
        <taxon>Bacteria</taxon>
        <taxon>Pseudomonadati</taxon>
        <taxon>Pseudomonadota</taxon>
        <taxon>Alphaproteobacteria</taxon>
        <taxon>Rhodobacterales</taxon>
        <taxon>Paracoccaceae</taxon>
        <taxon>Szabonella</taxon>
    </lineage>
</organism>
<gene>
    <name evidence="3" type="ORF">JL811_04065</name>
</gene>
<protein>
    <recommendedName>
        <fullName evidence="5">Outer membrane protein beta-barrel domain-containing protein</fullName>
    </recommendedName>
</protein>
<comment type="caution">
    <text evidence="3">The sequence shown here is derived from an EMBL/GenBank/DDBJ whole genome shotgun (WGS) entry which is preliminary data.</text>
</comment>
<reference evidence="3" key="1">
    <citation type="submission" date="2021-01" db="EMBL/GenBank/DDBJ databases">
        <title>Tabrizicola alba sp. nov. a motile alkaliphilic bacterium isolated from a soda lake.</title>
        <authorList>
            <person name="Szuroczki S."/>
            <person name="Abbaszade G."/>
            <person name="Schumann P."/>
            <person name="Toth E."/>
        </authorList>
    </citation>
    <scope>NUCLEOTIDE SEQUENCE</scope>
    <source>
        <strain evidence="3">DMG-N-6</strain>
    </source>
</reference>